<name>D6GWC4_PARA5</name>
<dbReference type="AlphaFoldDB" id="D6GWC4"/>
<accession>D6GWC4</accession>
<evidence type="ECO:0000313" key="1">
    <source>
        <dbReference type="EMBL" id="EFD92480.1"/>
    </source>
</evidence>
<proteinExistence type="predicted"/>
<dbReference type="EMBL" id="GG745588">
    <property type="protein sequence ID" value="EFD92480.1"/>
    <property type="molecule type" value="Genomic_DNA"/>
</dbReference>
<sequence>MELIDKQELIIEGRHTLKSLLNDKKECLSFANSVINGENLEYAINGFSVYSKKYGLNGLLDGISYELDDYIEKCDDLSFNGKKREFRKYLVKPYLSDPTFQLLEDFIDYTSYMYKFDAYVLWTKFDAPLKTVTIKNGIKRKLDYITDLFYSYDFVPVLEDSISNFDTNTLEEHKKI</sequence>
<dbReference type="Proteomes" id="UP000009376">
    <property type="component" value="Unassembled WGS sequence"/>
</dbReference>
<organism evidence="1 2">
    <name type="scientific">Candidatus Parvarchaeum acidophilus ARMAN-5</name>
    <dbReference type="NCBI Taxonomy" id="662762"/>
    <lineage>
        <taxon>Archaea</taxon>
        <taxon>Candidatus Parvarchaeota</taxon>
        <taxon>Candidatus Parvarchaeum</taxon>
    </lineage>
</organism>
<evidence type="ECO:0000313" key="2">
    <source>
        <dbReference type="Proteomes" id="UP000009376"/>
    </source>
</evidence>
<gene>
    <name evidence="1" type="ORF">BJBARM5_0806</name>
</gene>
<reference evidence="1 2" key="1">
    <citation type="journal article" date="2010" name="Proc. Natl. Acad. Sci. U.S.A.">
        <title>Enigmatic, ultrasmall, uncultivated Archaea.</title>
        <authorList>
            <person name="Baker B.J."/>
            <person name="Comolli L.R."/>
            <person name="Dick G.J."/>
            <person name="Hauser L.J."/>
            <person name="Hyatt D."/>
            <person name="Dill B.D."/>
            <person name="Land M.L."/>
            <person name="Verberkmoes N.C."/>
            <person name="Hettich R.L."/>
            <person name="Banfield J.F."/>
        </authorList>
    </citation>
    <scope>NUCLEOTIDE SEQUENCE [LARGE SCALE GENOMIC DNA]</scope>
</reference>
<protein>
    <submittedName>
        <fullName evidence="1">Uncharacterized protein</fullName>
    </submittedName>
</protein>